<dbReference type="PRINTS" id="PR00404">
    <property type="entry name" value="MADSDOMAIN"/>
</dbReference>
<feature type="compositionally biased region" description="Polar residues" evidence="7">
    <location>
        <begin position="162"/>
        <end position="179"/>
    </location>
</feature>
<feature type="compositionally biased region" description="Polar residues" evidence="7">
    <location>
        <begin position="287"/>
        <end position="298"/>
    </location>
</feature>
<dbReference type="STRING" id="1382522.W6MGR0"/>
<reference evidence="9" key="1">
    <citation type="submission" date="2013-12" db="EMBL/GenBank/DDBJ databases">
        <authorList>
            <person name="Genoscope - CEA"/>
        </authorList>
    </citation>
    <scope>NUCLEOTIDE SEQUENCE</scope>
    <source>
        <strain evidence="9">CBS 1993</strain>
    </source>
</reference>
<keyword evidence="2" id="KW-0805">Transcription regulation</keyword>
<feature type="compositionally biased region" description="Polar residues" evidence="7">
    <location>
        <begin position="255"/>
        <end position="267"/>
    </location>
</feature>
<protein>
    <recommendedName>
        <fullName evidence="8">MADS-box domain-containing protein</fullName>
    </recommendedName>
</protein>
<proteinExistence type="inferred from homology"/>
<evidence type="ECO:0000256" key="2">
    <source>
        <dbReference type="ARBA" id="ARBA00023015"/>
    </source>
</evidence>
<dbReference type="GO" id="GO:0033554">
    <property type="term" value="P:cellular response to stress"/>
    <property type="evidence" value="ECO:0007669"/>
    <property type="project" value="UniProtKB-ARBA"/>
</dbReference>
<name>W6MGR0_9ASCO</name>
<dbReference type="AlphaFoldDB" id="W6MGR0"/>
<keyword evidence="5" id="KW-0539">Nucleus</keyword>
<feature type="compositionally biased region" description="Low complexity" evidence="7">
    <location>
        <begin position="309"/>
        <end position="319"/>
    </location>
</feature>
<evidence type="ECO:0000256" key="5">
    <source>
        <dbReference type="ARBA" id="ARBA00023242"/>
    </source>
</evidence>
<comment type="subcellular location">
    <subcellularLocation>
        <location evidence="1">Nucleus</location>
    </subcellularLocation>
</comment>
<dbReference type="HOGENOM" id="CLU_022543_0_0_1"/>
<accession>W6MGR0</accession>
<feature type="compositionally biased region" description="Acidic residues" evidence="7">
    <location>
        <begin position="111"/>
        <end position="125"/>
    </location>
</feature>
<keyword evidence="10" id="KW-1185">Reference proteome</keyword>
<gene>
    <name evidence="9" type="ORF">KUCA_T00000739001</name>
</gene>
<dbReference type="GO" id="GO:0046983">
    <property type="term" value="F:protein dimerization activity"/>
    <property type="evidence" value="ECO:0007669"/>
    <property type="project" value="InterPro"/>
</dbReference>
<evidence type="ECO:0000256" key="4">
    <source>
        <dbReference type="ARBA" id="ARBA00023163"/>
    </source>
</evidence>
<feature type="compositionally biased region" description="Basic and acidic residues" evidence="7">
    <location>
        <begin position="134"/>
        <end position="143"/>
    </location>
</feature>
<dbReference type="InterPro" id="IPR002100">
    <property type="entry name" value="TF_MADSbox"/>
</dbReference>
<dbReference type="InterPro" id="IPR033896">
    <property type="entry name" value="MEF2-like_N"/>
</dbReference>
<feature type="domain" description="MADS-box" evidence="8">
    <location>
        <begin position="1"/>
        <end position="61"/>
    </location>
</feature>
<dbReference type="GO" id="GO:0045944">
    <property type="term" value="P:positive regulation of transcription by RNA polymerase II"/>
    <property type="evidence" value="ECO:0007669"/>
    <property type="project" value="InterPro"/>
</dbReference>
<dbReference type="Gene3D" id="3.40.1810.10">
    <property type="entry name" value="Transcription factor, MADS-box"/>
    <property type="match status" value="1"/>
</dbReference>
<comment type="similarity">
    <text evidence="6">Belongs to the MEF2 family.</text>
</comment>
<dbReference type="CDD" id="cd00265">
    <property type="entry name" value="MADS_MEF2_like"/>
    <property type="match status" value="1"/>
</dbReference>
<organism evidence="9 10">
    <name type="scientific">Kuraishia capsulata CBS 1993</name>
    <dbReference type="NCBI Taxonomy" id="1382522"/>
    <lineage>
        <taxon>Eukaryota</taxon>
        <taxon>Fungi</taxon>
        <taxon>Dikarya</taxon>
        <taxon>Ascomycota</taxon>
        <taxon>Saccharomycotina</taxon>
        <taxon>Pichiomycetes</taxon>
        <taxon>Pichiales</taxon>
        <taxon>Pichiaceae</taxon>
        <taxon>Kuraishia</taxon>
    </lineage>
</organism>
<dbReference type="Pfam" id="PF00319">
    <property type="entry name" value="SRF-TF"/>
    <property type="match status" value="1"/>
</dbReference>
<dbReference type="PANTHER" id="PTHR11945">
    <property type="entry name" value="MADS BOX PROTEIN"/>
    <property type="match status" value="1"/>
</dbReference>
<evidence type="ECO:0000256" key="3">
    <source>
        <dbReference type="ARBA" id="ARBA00023125"/>
    </source>
</evidence>
<dbReference type="Proteomes" id="UP000019384">
    <property type="component" value="Unassembled WGS sequence"/>
</dbReference>
<evidence type="ECO:0000313" key="9">
    <source>
        <dbReference type="EMBL" id="CDK24773.1"/>
    </source>
</evidence>
<reference evidence="9" key="2">
    <citation type="submission" date="2014-02" db="EMBL/GenBank/DDBJ databases">
        <title>Complete DNA sequence of /Kuraishia capsulata/ illustrates novel genomic features among budding yeasts (/Saccharomycotina/).</title>
        <authorList>
            <person name="Morales L."/>
            <person name="Noel B."/>
            <person name="Porcel B."/>
            <person name="Marcet-Houben M."/>
            <person name="Hullo M-F."/>
            <person name="Sacerdot C."/>
            <person name="Tekaia F."/>
            <person name="Leh-Louis V."/>
            <person name="Despons L."/>
            <person name="Khanna V."/>
            <person name="Aury J-M."/>
            <person name="Barbe V."/>
            <person name="Couloux A."/>
            <person name="Labadie K."/>
            <person name="Pelletier E."/>
            <person name="Souciet J-L."/>
            <person name="Boekhout T."/>
            <person name="Gabaldon T."/>
            <person name="Wincker P."/>
            <person name="Dujon B."/>
        </authorList>
    </citation>
    <scope>NUCLEOTIDE SEQUENCE</scope>
    <source>
        <strain evidence="9">CBS 1993</strain>
    </source>
</reference>
<dbReference type="InterPro" id="IPR036879">
    <property type="entry name" value="TF_MADSbox_sf"/>
</dbReference>
<feature type="compositionally biased region" description="Low complexity" evidence="7">
    <location>
        <begin position="327"/>
        <end position="345"/>
    </location>
</feature>
<dbReference type="SUPFAM" id="SSF55455">
    <property type="entry name" value="SRF-like"/>
    <property type="match status" value="1"/>
</dbReference>
<dbReference type="GeneID" id="34518176"/>
<feature type="region of interest" description="Disordered" evidence="7">
    <location>
        <begin position="287"/>
        <end position="365"/>
    </location>
</feature>
<feature type="compositionally biased region" description="Basic and acidic residues" evidence="7">
    <location>
        <begin position="74"/>
        <end position="110"/>
    </location>
</feature>
<dbReference type="GO" id="GO:0008301">
    <property type="term" value="F:DNA binding, bending"/>
    <property type="evidence" value="ECO:0007669"/>
    <property type="project" value="UniProtKB-ARBA"/>
</dbReference>
<evidence type="ECO:0000256" key="7">
    <source>
        <dbReference type="SAM" id="MobiDB-lite"/>
    </source>
</evidence>
<evidence type="ECO:0000256" key="6">
    <source>
        <dbReference type="ARBA" id="ARBA00025805"/>
    </source>
</evidence>
<evidence type="ECO:0000256" key="1">
    <source>
        <dbReference type="ARBA" id="ARBA00004123"/>
    </source>
</evidence>
<dbReference type="RefSeq" id="XP_022456788.1">
    <property type="nucleotide sequence ID" value="XM_022605306.1"/>
</dbReference>
<dbReference type="FunFam" id="3.40.1810.10:FF:000013">
    <property type="entry name" value="Transcription factor, MADS-box"/>
    <property type="match status" value="1"/>
</dbReference>
<dbReference type="GO" id="GO:0005634">
    <property type="term" value="C:nucleus"/>
    <property type="evidence" value="ECO:0007669"/>
    <property type="project" value="UniProtKB-SubCell"/>
</dbReference>
<dbReference type="GO" id="GO:0000981">
    <property type="term" value="F:DNA-binding transcription factor activity, RNA polymerase II-specific"/>
    <property type="evidence" value="ECO:0007669"/>
    <property type="project" value="TreeGrafter"/>
</dbReference>
<feature type="compositionally biased region" description="Low complexity" evidence="7">
    <location>
        <begin position="234"/>
        <end position="248"/>
    </location>
</feature>
<dbReference type="EMBL" id="HG793125">
    <property type="protein sequence ID" value="CDK24773.1"/>
    <property type="molecule type" value="Genomic_DNA"/>
</dbReference>
<feature type="region of interest" description="Disordered" evidence="7">
    <location>
        <begin position="71"/>
        <end position="267"/>
    </location>
</feature>
<keyword evidence="4" id="KW-0804">Transcription</keyword>
<feature type="region of interest" description="Disordered" evidence="7">
    <location>
        <begin position="485"/>
        <end position="514"/>
    </location>
</feature>
<evidence type="ECO:0000259" key="8">
    <source>
        <dbReference type="PROSITE" id="PS50066"/>
    </source>
</evidence>
<dbReference type="GO" id="GO:0000978">
    <property type="term" value="F:RNA polymerase II cis-regulatory region sequence-specific DNA binding"/>
    <property type="evidence" value="ECO:0007669"/>
    <property type="project" value="TreeGrafter"/>
</dbReference>
<dbReference type="OrthoDB" id="1898716at2759"/>
<sequence length="514" mass="55946">MGRRKIEIEPISEERNRTVTFAKRKAGLFKKAHELSVLCQADLAVIIIGNNHKLFEYSSVDMDDLLTRYSGYDQPHEQKTPKDYGDYEKKSRVSSDQDYKRGSYDKKYVAEEADNDEESEDDDDVPPSKRVKRTRAERDEKPVIRKTPNRGSRLASMETPPSDKSTLPPFTSGFASHTPKNPLAAYPTSSPINEFHARRPQLRVTIPKSQENKSENDSAVTVSKGIPENGRKGSSPQQPSSQSNSSDSTSRRLFGNQSDSSAVLGNLTSNGNNQKYFANGSTVLPQLDNDSAKSTPLSATAPGGNIFGLPQLSPSSQLPLPNPTPSQNPHQQQLQQQLQQLQQQQNHGNPRNGVYGATSNPGTNTANGYGPTFMSIYGNGPTTALSRPFLSGANPGEQTPVSALPSKYVNDLFPSPNNFYSNEWNIPFGTGTTPLPTSAPHLLPMPNGGTSATPSTQPGGANHLIFNRSGSTGGNYSEMLPSPLQMMMGTTGGNQFPPAFNSQAYETPAKKKRR</sequence>
<dbReference type="SMART" id="SM00432">
    <property type="entry name" value="MADS"/>
    <property type="match status" value="1"/>
</dbReference>
<keyword evidence="3" id="KW-0238">DNA-binding</keyword>
<evidence type="ECO:0000313" key="10">
    <source>
        <dbReference type="Proteomes" id="UP000019384"/>
    </source>
</evidence>
<dbReference type="PANTHER" id="PTHR11945:SF534">
    <property type="entry name" value="MYOCYTE-SPECIFIC ENHANCER FACTOR 2"/>
    <property type="match status" value="1"/>
</dbReference>
<dbReference type="PROSITE" id="PS50066">
    <property type="entry name" value="MADS_BOX_2"/>
    <property type="match status" value="1"/>
</dbReference>